<dbReference type="Proteomes" id="UP000321058">
    <property type="component" value="Unassembled WGS sequence"/>
</dbReference>
<comment type="similarity">
    <text evidence="1">Belongs to the LysR transcriptional regulatory family.</text>
</comment>
<dbReference type="RefSeq" id="WP_147156511.1">
    <property type="nucleotide sequence ID" value="NZ_BKAJ01000206.1"/>
</dbReference>
<dbReference type="FunFam" id="1.10.10.10:FF:000001">
    <property type="entry name" value="LysR family transcriptional regulator"/>
    <property type="match status" value="1"/>
</dbReference>
<name>A0A512NQH7_9HYPH</name>
<evidence type="ECO:0000256" key="1">
    <source>
        <dbReference type="ARBA" id="ARBA00009437"/>
    </source>
</evidence>
<evidence type="ECO:0000256" key="4">
    <source>
        <dbReference type="ARBA" id="ARBA00023163"/>
    </source>
</evidence>
<dbReference type="GO" id="GO:0003677">
    <property type="term" value="F:DNA binding"/>
    <property type="evidence" value="ECO:0007669"/>
    <property type="project" value="UniProtKB-KW"/>
</dbReference>
<gene>
    <name evidence="6" type="ORF">RSO01_83550</name>
</gene>
<dbReference type="Pfam" id="PF03466">
    <property type="entry name" value="LysR_substrate"/>
    <property type="match status" value="1"/>
</dbReference>
<evidence type="ECO:0000256" key="3">
    <source>
        <dbReference type="ARBA" id="ARBA00023125"/>
    </source>
</evidence>
<evidence type="ECO:0000313" key="6">
    <source>
        <dbReference type="EMBL" id="GEP61189.1"/>
    </source>
</evidence>
<proteinExistence type="inferred from homology"/>
<dbReference type="SUPFAM" id="SSF46785">
    <property type="entry name" value="Winged helix' DNA-binding domain"/>
    <property type="match status" value="1"/>
</dbReference>
<feature type="domain" description="HTH lysR-type" evidence="5">
    <location>
        <begin position="8"/>
        <end position="60"/>
    </location>
</feature>
<organism evidence="6 7">
    <name type="scientific">Reyranella soli</name>
    <dbReference type="NCBI Taxonomy" id="1230389"/>
    <lineage>
        <taxon>Bacteria</taxon>
        <taxon>Pseudomonadati</taxon>
        <taxon>Pseudomonadota</taxon>
        <taxon>Alphaproteobacteria</taxon>
        <taxon>Hyphomicrobiales</taxon>
        <taxon>Reyranellaceae</taxon>
        <taxon>Reyranella</taxon>
    </lineage>
</organism>
<dbReference type="InterPro" id="IPR036388">
    <property type="entry name" value="WH-like_DNA-bd_sf"/>
</dbReference>
<dbReference type="Gene3D" id="3.40.190.290">
    <property type="match status" value="1"/>
</dbReference>
<comment type="caution">
    <text evidence="6">The sequence shown here is derived from an EMBL/GenBank/DDBJ whole genome shotgun (WGS) entry which is preliminary data.</text>
</comment>
<keyword evidence="3" id="KW-0238">DNA-binding</keyword>
<dbReference type="InterPro" id="IPR036390">
    <property type="entry name" value="WH_DNA-bd_sf"/>
</dbReference>
<dbReference type="PANTHER" id="PTHR30537">
    <property type="entry name" value="HTH-TYPE TRANSCRIPTIONAL REGULATOR"/>
    <property type="match status" value="1"/>
</dbReference>
<dbReference type="PROSITE" id="PS50931">
    <property type="entry name" value="HTH_LYSR"/>
    <property type="match status" value="1"/>
</dbReference>
<dbReference type="GO" id="GO:0003700">
    <property type="term" value="F:DNA-binding transcription factor activity"/>
    <property type="evidence" value="ECO:0007669"/>
    <property type="project" value="InterPro"/>
</dbReference>
<dbReference type="SUPFAM" id="SSF53850">
    <property type="entry name" value="Periplasmic binding protein-like II"/>
    <property type="match status" value="1"/>
</dbReference>
<dbReference type="OrthoDB" id="9812435at2"/>
<keyword evidence="4" id="KW-0804">Transcription</keyword>
<dbReference type="Gene3D" id="1.10.10.10">
    <property type="entry name" value="Winged helix-like DNA-binding domain superfamily/Winged helix DNA-binding domain"/>
    <property type="match status" value="1"/>
</dbReference>
<reference evidence="6 7" key="1">
    <citation type="submission" date="2019-07" db="EMBL/GenBank/DDBJ databases">
        <title>Whole genome shotgun sequence of Reyranella soli NBRC 108950.</title>
        <authorList>
            <person name="Hosoyama A."/>
            <person name="Uohara A."/>
            <person name="Ohji S."/>
            <person name="Ichikawa N."/>
        </authorList>
    </citation>
    <scope>NUCLEOTIDE SEQUENCE [LARGE SCALE GENOMIC DNA]</scope>
    <source>
        <strain evidence="6 7">NBRC 108950</strain>
    </source>
</reference>
<sequence length="301" mass="33111">MIDHASEMAAFVRVVDSNGFSAAAPVLGLSPSAVSKLITRLETRLGVRLLQRTTRALHLTQEGEVFYAAAKRIVGEIESLENQIVGESGTPSGVLRVTTSLAFATHQLAPVLSEFLARYPLVQFELLPTDRVIDMVDEGIDVALRIGRLADTSFMARKIGEDKRLICAAPSYLARHGTPQRPEDLARHNCIVSRDQPYLNRWSFKVDGRLVEIDVRGRVAVAEGEAQMQLALQGIGIVRVTRLTLAQAIREGTLVPLLGAFSAEEAVAIHAVYPHRRHLAPKVPAFVNFLIEKFTPPPWEI</sequence>
<dbReference type="CDD" id="cd08422">
    <property type="entry name" value="PBP2_CrgA_like"/>
    <property type="match status" value="1"/>
</dbReference>
<dbReference type="PANTHER" id="PTHR30537:SF5">
    <property type="entry name" value="HTH-TYPE TRANSCRIPTIONAL ACTIVATOR TTDR-RELATED"/>
    <property type="match status" value="1"/>
</dbReference>
<dbReference type="EMBL" id="BKAJ01000206">
    <property type="protein sequence ID" value="GEP61189.1"/>
    <property type="molecule type" value="Genomic_DNA"/>
</dbReference>
<dbReference type="InterPro" id="IPR005119">
    <property type="entry name" value="LysR_subst-bd"/>
</dbReference>
<dbReference type="FunFam" id="3.40.190.290:FF:000001">
    <property type="entry name" value="Transcriptional regulator, LysR family"/>
    <property type="match status" value="1"/>
</dbReference>
<evidence type="ECO:0000259" key="5">
    <source>
        <dbReference type="PROSITE" id="PS50931"/>
    </source>
</evidence>
<evidence type="ECO:0000256" key="2">
    <source>
        <dbReference type="ARBA" id="ARBA00023015"/>
    </source>
</evidence>
<keyword evidence="7" id="KW-1185">Reference proteome</keyword>
<dbReference type="AlphaFoldDB" id="A0A512NQH7"/>
<accession>A0A512NQH7</accession>
<dbReference type="Pfam" id="PF00126">
    <property type="entry name" value="HTH_1"/>
    <property type="match status" value="1"/>
</dbReference>
<evidence type="ECO:0000313" key="7">
    <source>
        <dbReference type="Proteomes" id="UP000321058"/>
    </source>
</evidence>
<dbReference type="InterPro" id="IPR058163">
    <property type="entry name" value="LysR-type_TF_proteobact-type"/>
</dbReference>
<protein>
    <submittedName>
        <fullName evidence="6">LysR family transcriptional regulator</fullName>
    </submittedName>
</protein>
<dbReference type="InterPro" id="IPR000847">
    <property type="entry name" value="LysR_HTH_N"/>
</dbReference>
<keyword evidence="2" id="KW-0805">Transcription regulation</keyword>